<evidence type="ECO:0000313" key="2">
    <source>
        <dbReference type="EMBL" id="RUM95692.1"/>
    </source>
</evidence>
<dbReference type="InterPro" id="IPR037401">
    <property type="entry name" value="SnoaL-like"/>
</dbReference>
<evidence type="ECO:0000259" key="1">
    <source>
        <dbReference type="Pfam" id="PF12680"/>
    </source>
</evidence>
<dbReference type="EMBL" id="RKST01000033">
    <property type="protein sequence ID" value="RUM95692.1"/>
    <property type="molecule type" value="Genomic_DNA"/>
</dbReference>
<reference evidence="2 3" key="1">
    <citation type="submission" date="2018-11" db="EMBL/GenBank/DDBJ databases">
        <title>Pseudaminobacter arsenicus sp. nov., an arsenic-resistant bacterium isolated from arsenic-rich aquifers.</title>
        <authorList>
            <person name="Mu Y."/>
        </authorList>
    </citation>
    <scope>NUCLEOTIDE SEQUENCE [LARGE SCALE GENOMIC DNA]</scope>
    <source>
        <strain evidence="2 3">CB3</strain>
    </source>
</reference>
<dbReference type="Pfam" id="PF12680">
    <property type="entry name" value="SnoaL_2"/>
    <property type="match status" value="1"/>
</dbReference>
<dbReference type="Proteomes" id="UP000281647">
    <property type="component" value="Unassembled WGS sequence"/>
</dbReference>
<feature type="domain" description="SnoaL-like" evidence="1">
    <location>
        <begin position="14"/>
        <end position="117"/>
    </location>
</feature>
<name>A0A432V0W9_9HYPH</name>
<dbReference type="InterPro" id="IPR032710">
    <property type="entry name" value="NTF2-like_dom_sf"/>
</dbReference>
<dbReference type="SUPFAM" id="SSF54427">
    <property type="entry name" value="NTF2-like"/>
    <property type="match status" value="1"/>
</dbReference>
<evidence type="ECO:0000313" key="3">
    <source>
        <dbReference type="Proteomes" id="UP000281647"/>
    </source>
</evidence>
<proteinExistence type="predicted"/>
<comment type="caution">
    <text evidence="2">The sequence shown here is derived from an EMBL/GenBank/DDBJ whole genome shotgun (WGS) entry which is preliminary data.</text>
</comment>
<keyword evidence="3" id="KW-1185">Reference proteome</keyword>
<sequence>MSTNAEFTAQDLSDLFDAFNRHDVDAVMSFFAEDCIFNAVGGAEVYGTRFDTPEAIGNAFAGVWAAMADAHWAHHGHFVHGDRAVSEWTFSGTNADGSRVEAEGCDLFTLRGGKIVRKQAFRKNRPLLQAK</sequence>
<dbReference type="Gene3D" id="3.10.450.50">
    <property type="match status" value="1"/>
</dbReference>
<dbReference type="RefSeq" id="WP_128628470.1">
    <property type="nucleotide sequence ID" value="NZ_RKST01000033.1"/>
</dbReference>
<gene>
    <name evidence="2" type="ORF">EET67_21850</name>
</gene>
<dbReference type="AlphaFoldDB" id="A0A432V0W9"/>
<protein>
    <submittedName>
        <fullName evidence="2">Nuclear transport factor 2 family protein</fullName>
    </submittedName>
</protein>
<organism evidence="2 3">
    <name type="scientific">Borborobacter arsenicus</name>
    <dbReference type="NCBI Taxonomy" id="1851146"/>
    <lineage>
        <taxon>Bacteria</taxon>
        <taxon>Pseudomonadati</taxon>
        <taxon>Pseudomonadota</taxon>
        <taxon>Alphaproteobacteria</taxon>
        <taxon>Hyphomicrobiales</taxon>
        <taxon>Phyllobacteriaceae</taxon>
        <taxon>Borborobacter</taxon>
    </lineage>
</organism>
<dbReference type="OrthoDB" id="9800684at2"/>
<accession>A0A432V0W9</accession>